<gene>
    <name evidence="1" type="ORF">M0R45_017232</name>
</gene>
<sequence length="95" mass="11122">MEAIEERKQFVQVCLHKKLLNKKHFLQCSSSLKKLFPEKQRLIQYFQFQVPSSSPELLAEELFHKPKVQQPRQGTQGQILHHEKMCGYACLLAQA</sequence>
<evidence type="ECO:0000313" key="1">
    <source>
        <dbReference type="EMBL" id="KAK9940578.1"/>
    </source>
</evidence>
<accession>A0AAW1XVK4</accession>
<dbReference type="EMBL" id="JBEDUW010000003">
    <property type="protein sequence ID" value="KAK9940578.1"/>
    <property type="molecule type" value="Genomic_DNA"/>
</dbReference>
<evidence type="ECO:0000313" key="2">
    <source>
        <dbReference type="Proteomes" id="UP001457282"/>
    </source>
</evidence>
<keyword evidence="2" id="KW-1185">Reference proteome</keyword>
<dbReference type="Proteomes" id="UP001457282">
    <property type="component" value="Unassembled WGS sequence"/>
</dbReference>
<proteinExistence type="predicted"/>
<dbReference type="AlphaFoldDB" id="A0AAW1XVK4"/>
<organism evidence="1 2">
    <name type="scientific">Rubus argutus</name>
    <name type="common">Southern blackberry</name>
    <dbReference type="NCBI Taxonomy" id="59490"/>
    <lineage>
        <taxon>Eukaryota</taxon>
        <taxon>Viridiplantae</taxon>
        <taxon>Streptophyta</taxon>
        <taxon>Embryophyta</taxon>
        <taxon>Tracheophyta</taxon>
        <taxon>Spermatophyta</taxon>
        <taxon>Magnoliopsida</taxon>
        <taxon>eudicotyledons</taxon>
        <taxon>Gunneridae</taxon>
        <taxon>Pentapetalae</taxon>
        <taxon>rosids</taxon>
        <taxon>fabids</taxon>
        <taxon>Rosales</taxon>
        <taxon>Rosaceae</taxon>
        <taxon>Rosoideae</taxon>
        <taxon>Rosoideae incertae sedis</taxon>
        <taxon>Rubus</taxon>
    </lineage>
</organism>
<comment type="caution">
    <text evidence="1">The sequence shown here is derived from an EMBL/GenBank/DDBJ whole genome shotgun (WGS) entry which is preliminary data.</text>
</comment>
<reference evidence="1 2" key="1">
    <citation type="journal article" date="2023" name="G3 (Bethesda)">
        <title>A chromosome-length genome assembly and annotation of blackberry (Rubus argutus, cv. 'Hillquist').</title>
        <authorList>
            <person name="Bruna T."/>
            <person name="Aryal R."/>
            <person name="Dudchenko O."/>
            <person name="Sargent D.J."/>
            <person name="Mead D."/>
            <person name="Buti M."/>
            <person name="Cavallini A."/>
            <person name="Hytonen T."/>
            <person name="Andres J."/>
            <person name="Pham M."/>
            <person name="Weisz D."/>
            <person name="Mascagni F."/>
            <person name="Usai G."/>
            <person name="Natali L."/>
            <person name="Bassil N."/>
            <person name="Fernandez G.E."/>
            <person name="Lomsadze A."/>
            <person name="Armour M."/>
            <person name="Olukolu B."/>
            <person name="Poorten T."/>
            <person name="Britton C."/>
            <person name="Davik J."/>
            <person name="Ashrafi H."/>
            <person name="Aiden E.L."/>
            <person name="Borodovsky M."/>
            <person name="Worthington M."/>
        </authorList>
    </citation>
    <scope>NUCLEOTIDE SEQUENCE [LARGE SCALE GENOMIC DNA]</scope>
    <source>
        <strain evidence="1">PI 553951</strain>
    </source>
</reference>
<protein>
    <submittedName>
        <fullName evidence="1">Uncharacterized protein</fullName>
    </submittedName>
</protein>
<name>A0AAW1XVK4_RUBAR</name>